<dbReference type="PANTHER" id="PTHR40940">
    <property type="entry name" value="PROTEIN BATD-RELATED"/>
    <property type="match status" value="1"/>
</dbReference>
<organism evidence="3 4">
    <name type="scientific">Longibacter salinarum</name>
    <dbReference type="NCBI Taxonomy" id="1850348"/>
    <lineage>
        <taxon>Bacteria</taxon>
        <taxon>Pseudomonadati</taxon>
        <taxon>Rhodothermota</taxon>
        <taxon>Rhodothermia</taxon>
        <taxon>Rhodothermales</taxon>
        <taxon>Salisaetaceae</taxon>
        <taxon>Longibacter</taxon>
    </lineage>
</organism>
<evidence type="ECO:0000256" key="1">
    <source>
        <dbReference type="SAM" id="MobiDB-lite"/>
    </source>
</evidence>
<sequence length="625" mass="68368">MVAPIVNARNQTHRRRPVVSGHAVALVWVMVFAVASIGTATAQSDVQVQASTDRTEVGAEDVITYKITVSGVSPSAVETPEPPPTTNLVLKDPTPVATRDLSFKSGKMGRSISFEWRYQPMRVGIARLRETDVVINGEAFTTSEIRVRIVPQSQAPAASMGAQRPSRSDPSVDPSAISSLKPDDLFIRVTSSTDRVYQNEQATVEYRLFFRPGVQLRHSRLASAWDANGFWREELDVASRPIPNNDRVNGETYRTIMLKRVAVFPTRTGTLQVDPLQIETEAYSADRVNARTRFRSQSQYEPIKLSSSSISLNVNALPAGAPPAFSGAVGQFSLDANVRSDSAHVGGSVRLDVTVRGSGNIATLQPPEVEVPAAFEMYDPKVNTRLDRGGTRIRGKKTFTYILVPGENGRYTLPPVSFAYFDPEAEQFEVLKTDPIRLDVTGDAAPAALGTTGAGLPVGDIAGLMASPKLEEKAPLPLHRRAWPYAAIVIPLLIAAGLIVVRRPTAPSAPPALETANARLEEARKRMRQDEDADIYALLERAVLGFVSDRTGVSVAGFSRDRLDRFLERAGADREHRNGLRELLDACDQARFAPSGPQHDAMQIAHRRARTLIRHFDERLSDTTP</sequence>
<evidence type="ECO:0000256" key="2">
    <source>
        <dbReference type="SAM" id="Phobius"/>
    </source>
</evidence>
<reference evidence="3 4" key="1">
    <citation type="submission" date="2017-10" db="EMBL/GenBank/DDBJ databases">
        <title>Draft genome of Longibacter Salinarum.</title>
        <authorList>
            <person name="Goh K.M."/>
            <person name="Shamsir M.S."/>
            <person name="Lim S.W."/>
        </authorList>
    </citation>
    <scope>NUCLEOTIDE SEQUENCE [LARGE SCALE GENOMIC DNA]</scope>
    <source>
        <strain evidence="3 4">KCTC 52045</strain>
    </source>
</reference>
<dbReference type="Proteomes" id="UP000220102">
    <property type="component" value="Unassembled WGS sequence"/>
</dbReference>
<feature type="region of interest" description="Disordered" evidence="1">
    <location>
        <begin position="73"/>
        <end position="92"/>
    </location>
</feature>
<evidence type="ECO:0000313" key="4">
    <source>
        <dbReference type="Proteomes" id="UP000220102"/>
    </source>
</evidence>
<name>A0A2A8CXA1_9BACT</name>
<keyword evidence="2" id="KW-1133">Transmembrane helix</keyword>
<dbReference type="AlphaFoldDB" id="A0A2A8CXA1"/>
<dbReference type="RefSeq" id="WP_098075833.1">
    <property type="nucleotide sequence ID" value="NZ_PDEQ01000005.1"/>
</dbReference>
<dbReference type="EMBL" id="PDEQ01000005">
    <property type="protein sequence ID" value="PEN13241.1"/>
    <property type="molecule type" value="Genomic_DNA"/>
</dbReference>
<keyword evidence="2" id="KW-0472">Membrane</keyword>
<comment type="caution">
    <text evidence="3">The sequence shown here is derived from an EMBL/GenBank/DDBJ whole genome shotgun (WGS) entry which is preliminary data.</text>
</comment>
<feature type="region of interest" description="Disordered" evidence="1">
    <location>
        <begin position="154"/>
        <end position="177"/>
    </location>
</feature>
<dbReference type="OrthoDB" id="2079210at2"/>
<gene>
    <name evidence="3" type="ORF">CRI94_11415</name>
</gene>
<accession>A0A2A8CXA1</accession>
<feature type="compositionally biased region" description="Low complexity" evidence="1">
    <location>
        <begin position="164"/>
        <end position="175"/>
    </location>
</feature>
<evidence type="ECO:0008006" key="5">
    <source>
        <dbReference type="Google" id="ProtNLM"/>
    </source>
</evidence>
<protein>
    <recommendedName>
        <fullName evidence="5">Protein BatD</fullName>
    </recommendedName>
</protein>
<dbReference type="PANTHER" id="PTHR40940:SF2">
    <property type="entry name" value="BATD"/>
    <property type="match status" value="1"/>
</dbReference>
<feature type="transmembrane region" description="Helical" evidence="2">
    <location>
        <begin position="482"/>
        <end position="501"/>
    </location>
</feature>
<proteinExistence type="predicted"/>
<keyword evidence="2" id="KW-0812">Transmembrane</keyword>
<dbReference type="Pfam" id="PF13584">
    <property type="entry name" value="BatD"/>
    <property type="match status" value="2"/>
</dbReference>
<evidence type="ECO:0000313" key="3">
    <source>
        <dbReference type="EMBL" id="PEN13241.1"/>
    </source>
</evidence>
<keyword evidence="4" id="KW-1185">Reference proteome</keyword>
<dbReference type="InterPro" id="IPR025738">
    <property type="entry name" value="BatD"/>
</dbReference>